<dbReference type="GO" id="GO:0016192">
    <property type="term" value="P:vesicle-mediated transport"/>
    <property type="evidence" value="ECO:0007669"/>
    <property type="project" value="InterPro"/>
</dbReference>
<feature type="transmembrane region" description="Helical" evidence="11">
    <location>
        <begin position="177"/>
        <end position="199"/>
    </location>
</feature>
<dbReference type="OrthoDB" id="248747at2759"/>
<dbReference type="SUPFAM" id="SSF58038">
    <property type="entry name" value="SNARE fusion complex"/>
    <property type="match status" value="1"/>
</dbReference>
<dbReference type="Proteomes" id="UP000011083">
    <property type="component" value="Unassembled WGS sequence"/>
</dbReference>
<keyword evidence="10" id="KW-0175">Coiled coil</keyword>
<evidence type="ECO:0000256" key="3">
    <source>
        <dbReference type="ARBA" id="ARBA00022448"/>
    </source>
</evidence>
<dbReference type="Pfam" id="PF13774">
    <property type="entry name" value="Longin"/>
    <property type="match status" value="1"/>
</dbReference>
<evidence type="ECO:0000256" key="5">
    <source>
        <dbReference type="ARBA" id="ARBA00022927"/>
    </source>
</evidence>
<dbReference type="GO" id="GO:0015031">
    <property type="term" value="P:protein transport"/>
    <property type="evidence" value="ECO:0007669"/>
    <property type="project" value="UniProtKB-KW"/>
</dbReference>
<dbReference type="STRING" id="1257118.L8GS45"/>
<dbReference type="InterPro" id="IPR051097">
    <property type="entry name" value="Synaptobrevin-like_transport"/>
</dbReference>
<dbReference type="Gene3D" id="1.20.5.110">
    <property type="match status" value="1"/>
</dbReference>
<name>L8GS45_ACACF</name>
<keyword evidence="3" id="KW-0813">Transport</keyword>
<evidence type="ECO:0000259" key="13">
    <source>
        <dbReference type="PROSITE" id="PS50892"/>
    </source>
</evidence>
<dbReference type="GO" id="GO:0030659">
    <property type="term" value="C:cytoplasmic vesicle membrane"/>
    <property type="evidence" value="ECO:0007669"/>
    <property type="project" value="UniProtKB-SubCell"/>
</dbReference>
<dbReference type="Gene3D" id="3.30.450.50">
    <property type="entry name" value="Longin domain"/>
    <property type="match status" value="1"/>
</dbReference>
<evidence type="ECO:0000256" key="8">
    <source>
        <dbReference type="ARBA" id="ARBA00023329"/>
    </source>
</evidence>
<gene>
    <name evidence="14" type="ORF">ACA1_276490</name>
</gene>
<evidence type="ECO:0000256" key="7">
    <source>
        <dbReference type="ARBA" id="ARBA00023136"/>
    </source>
</evidence>
<dbReference type="SMART" id="SM01270">
    <property type="entry name" value="Longin"/>
    <property type="match status" value="1"/>
</dbReference>
<evidence type="ECO:0000313" key="14">
    <source>
        <dbReference type="EMBL" id="ELR15433.1"/>
    </source>
</evidence>
<dbReference type="CDD" id="cd15843">
    <property type="entry name" value="R-SNARE"/>
    <property type="match status" value="1"/>
</dbReference>
<organism evidence="14 15">
    <name type="scientific">Acanthamoeba castellanii (strain ATCC 30010 / Neff)</name>
    <dbReference type="NCBI Taxonomy" id="1257118"/>
    <lineage>
        <taxon>Eukaryota</taxon>
        <taxon>Amoebozoa</taxon>
        <taxon>Discosea</taxon>
        <taxon>Longamoebia</taxon>
        <taxon>Centramoebida</taxon>
        <taxon>Acanthamoebidae</taxon>
        <taxon>Acanthamoeba</taxon>
    </lineage>
</organism>
<dbReference type="InterPro" id="IPR010908">
    <property type="entry name" value="Longin_dom"/>
</dbReference>
<comment type="subcellular location">
    <subcellularLocation>
        <location evidence="1">Cytoplasmic vesicle membrane</location>
    </subcellularLocation>
    <subcellularLocation>
        <location evidence="9">Endomembrane system</location>
        <topology evidence="9">Single-pass type IV membrane protein</topology>
    </subcellularLocation>
</comment>
<dbReference type="PANTHER" id="PTHR21136">
    <property type="entry name" value="SNARE PROTEINS"/>
    <property type="match status" value="1"/>
</dbReference>
<evidence type="ECO:0000256" key="4">
    <source>
        <dbReference type="ARBA" id="ARBA00022692"/>
    </source>
</evidence>
<dbReference type="KEGG" id="acan:ACA1_276490"/>
<dbReference type="InterPro" id="IPR042855">
    <property type="entry name" value="V_SNARE_CC"/>
</dbReference>
<dbReference type="SUPFAM" id="SSF64356">
    <property type="entry name" value="SNARE-like"/>
    <property type="match status" value="1"/>
</dbReference>
<comment type="similarity">
    <text evidence="2">Belongs to the synaptobrevin family.</text>
</comment>
<reference evidence="14 15" key="1">
    <citation type="journal article" date="2013" name="Genome Biol.">
        <title>Genome of Acanthamoeba castellanii highlights extensive lateral gene transfer and early evolution of tyrosine kinase signaling.</title>
        <authorList>
            <person name="Clarke M."/>
            <person name="Lohan A.J."/>
            <person name="Liu B."/>
            <person name="Lagkouvardos I."/>
            <person name="Roy S."/>
            <person name="Zafar N."/>
            <person name="Bertelli C."/>
            <person name="Schilde C."/>
            <person name="Kianianmomeni A."/>
            <person name="Burglin T.R."/>
            <person name="Frech C."/>
            <person name="Turcotte B."/>
            <person name="Kopec K.O."/>
            <person name="Synnott J.M."/>
            <person name="Choo C."/>
            <person name="Paponov I."/>
            <person name="Finkler A."/>
            <person name="Soon Heng Tan C."/>
            <person name="Hutchins A.P."/>
            <person name="Weinmeier T."/>
            <person name="Rattei T."/>
            <person name="Chu J.S."/>
            <person name="Gimenez G."/>
            <person name="Irimia M."/>
            <person name="Rigden D.J."/>
            <person name="Fitzpatrick D.A."/>
            <person name="Lorenzo-Morales J."/>
            <person name="Bateman A."/>
            <person name="Chiu C.H."/>
            <person name="Tang P."/>
            <person name="Hegemann P."/>
            <person name="Fromm H."/>
            <person name="Raoult D."/>
            <person name="Greub G."/>
            <person name="Miranda-Saavedra D."/>
            <person name="Chen N."/>
            <person name="Nash P."/>
            <person name="Ginger M.L."/>
            <person name="Horn M."/>
            <person name="Schaap P."/>
            <person name="Caler L."/>
            <person name="Loftus B."/>
        </authorList>
    </citation>
    <scope>NUCLEOTIDE SEQUENCE [LARGE SCALE GENOMIC DNA]</scope>
    <source>
        <strain evidence="14 15">Neff</strain>
    </source>
</reference>
<evidence type="ECO:0000259" key="12">
    <source>
        <dbReference type="PROSITE" id="PS50859"/>
    </source>
</evidence>
<keyword evidence="7 11" id="KW-0472">Membrane</keyword>
<protein>
    <submittedName>
        <fullName evidence="14">Vesicle-associated membrane protein, putative</fullName>
    </submittedName>
</protein>
<dbReference type="CDD" id="cd14824">
    <property type="entry name" value="Longin"/>
    <property type="match status" value="1"/>
</dbReference>
<dbReference type="Pfam" id="PF00957">
    <property type="entry name" value="Synaptobrevin"/>
    <property type="match status" value="1"/>
</dbReference>
<evidence type="ECO:0000256" key="10">
    <source>
        <dbReference type="PROSITE-ProRule" id="PRU00290"/>
    </source>
</evidence>
<evidence type="ECO:0000256" key="1">
    <source>
        <dbReference type="ARBA" id="ARBA00004156"/>
    </source>
</evidence>
<dbReference type="GeneID" id="14916068"/>
<dbReference type="PROSITE" id="PS50859">
    <property type="entry name" value="LONGIN"/>
    <property type="match status" value="1"/>
</dbReference>
<accession>L8GS45</accession>
<keyword evidence="8" id="KW-0968">Cytoplasmic vesicle</keyword>
<dbReference type="RefSeq" id="XP_004337446.1">
    <property type="nucleotide sequence ID" value="XM_004337398.1"/>
</dbReference>
<evidence type="ECO:0000313" key="15">
    <source>
        <dbReference type="Proteomes" id="UP000011083"/>
    </source>
</evidence>
<keyword evidence="15" id="KW-1185">Reference proteome</keyword>
<feature type="domain" description="Longin" evidence="12">
    <location>
        <begin position="1"/>
        <end position="88"/>
    </location>
</feature>
<dbReference type="FunFam" id="1.20.5.110:FF:000004">
    <property type="entry name" value="Vesicle-associated membrane protein 7"/>
    <property type="match status" value="1"/>
</dbReference>
<dbReference type="PROSITE" id="PS50892">
    <property type="entry name" value="V_SNARE"/>
    <property type="match status" value="1"/>
</dbReference>
<dbReference type="OMA" id="HYENRIV"/>
<keyword evidence="6 11" id="KW-1133">Transmembrane helix</keyword>
<dbReference type="EMBL" id="KB008032">
    <property type="protein sequence ID" value="ELR15433.1"/>
    <property type="molecule type" value="Genomic_DNA"/>
</dbReference>
<dbReference type="GO" id="GO:0005768">
    <property type="term" value="C:endosome"/>
    <property type="evidence" value="ECO:0007669"/>
    <property type="project" value="UniProtKB-ARBA"/>
</dbReference>
<evidence type="ECO:0000256" key="9">
    <source>
        <dbReference type="ARBA" id="ARBA00046280"/>
    </source>
</evidence>
<keyword evidence="5" id="KW-0653">Protein transport</keyword>
<evidence type="ECO:0000256" key="11">
    <source>
        <dbReference type="SAM" id="Phobius"/>
    </source>
</evidence>
<dbReference type="PRINTS" id="PR00219">
    <property type="entry name" value="SYNAPTOBREVN"/>
</dbReference>
<dbReference type="AlphaFoldDB" id="L8GS45"/>
<dbReference type="VEuPathDB" id="AmoebaDB:ACA1_276490"/>
<proteinExistence type="inferred from homology"/>
<keyword evidence="4 11" id="KW-0812">Transmembrane</keyword>
<dbReference type="PANTHER" id="PTHR21136:SF168">
    <property type="entry name" value="VESICLE-ASSOCIATED MEMBRANE PROTEIN 9"/>
    <property type="match status" value="1"/>
</dbReference>
<evidence type="ECO:0000256" key="2">
    <source>
        <dbReference type="ARBA" id="ARBA00008025"/>
    </source>
</evidence>
<dbReference type="InterPro" id="IPR011012">
    <property type="entry name" value="Longin-like_dom_sf"/>
</dbReference>
<sequence>MPIVYAAVAEDGQVTTECQLAGNKTDFSKVITVLLERMEHRNHKKSYSHEGFSYNYITEDEVTYVCVATMDLPTRLCFGFLTKIKNLYDGGEEFDAVLEEQMAFFNNDPKADKIKGIQSDIKTVQDIMMENIENVLQRGEKLEDVLDKTDKMNANASTFRESSRKLRRAMWWRNVKLNICLCFICLILLVVIFFVVVWACGGFSFPKCG</sequence>
<dbReference type="PROSITE" id="PS00417">
    <property type="entry name" value="SYNAPTOBREVIN"/>
    <property type="match status" value="1"/>
</dbReference>
<dbReference type="InterPro" id="IPR001388">
    <property type="entry name" value="Synaptobrevin-like"/>
</dbReference>
<feature type="domain" description="V-SNARE coiled-coil homology" evidence="13">
    <location>
        <begin position="113"/>
        <end position="173"/>
    </location>
</feature>
<evidence type="ECO:0000256" key="6">
    <source>
        <dbReference type="ARBA" id="ARBA00022989"/>
    </source>
</evidence>